<dbReference type="GO" id="GO:0039536">
    <property type="term" value="P:negative regulation of RIG-I signaling pathway"/>
    <property type="evidence" value="ECO:0007669"/>
    <property type="project" value="InterPro"/>
</dbReference>
<sequence>MSCVQNDSGVYVIINNIPKNYRCNQLRHFFSSFVESGGFICFHYIHRPEVQKSLNSTDGDERRRCVSNCCIVKVVANRVHELIKTYNEQHWLDGNGETLPTCCYIKELKLSDNGTSIHGGYKWAIPRNLPADLEFSIQEVESFPEMRPRSFMPNGNVGTITDHFLKEIRMCRLPPRVIRKLGLLFPRSQARRIYSSAFDFMSKKDRWKLKKKLKSYVSNSNPFLRPSFHNRYCHSQLPGEFSYWEDRNYKGILYPEEEGFRRYEALHDDVYGQERLGEEKIGLKWKKGRSGLFFYPDTQYWDAKEGYFDAKTSNDWGIDTRIYEEPSYKWAIPKNLPADREEFSTKDVESLLEMHPPSFMPNGNVETTTDNFLKEIRMCRLPPPPVIYKLDVKFPRSQARGIYSSVAFDCKSMKDGRKLKSNIFNPKPVLRPSFHNGYWHSQLPGECSYWENVDYKEILYPEEEEWHQYEALHDHVYGQEGLGEEKIGLKWNKGGSDLVFYPGAQYWNAKEGYFDARTSDDWAIDTRIYEEPGMDNKRDLVKMKLEERRRNGTEAEVDKRCEFAGFEKYNKVSFIIDSIDSFLFFDINLFEIISE</sequence>
<dbReference type="PANTHER" id="PTHR14390">
    <property type="entry name" value="G PATCH DOMAIN CONTAINING PROTEIN 3"/>
    <property type="match status" value="1"/>
</dbReference>
<protein>
    <submittedName>
        <fullName evidence="1">G patch domain-containing protein 3</fullName>
    </submittedName>
</protein>
<dbReference type="OrthoDB" id="5842926at2759"/>
<proteinExistence type="predicted"/>
<dbReference type="Proteomes" id="UP000499080">
    <property type="component" value="Unassembled WGS sequence"/>
</dbReference>
<name>A0A4Y2FRX6_ARAVE</name>
<evidence type="ECO:0000313" key="2">
    <source>
        <dbReference type="Proteomes" id="UP000499080"/>
    </source>
</evidence>
<keyword evidence="2" id="KW-1185">Reference proteome</keyword>
<dbReference type="EMBL" id="BGPR01001022">
    <property type="protein sequence ID" value="GBM43215.1"/>
    <property type="molecule type" value="Genomic_DNA"/>
</dbReference>
<dbReference type="InterPro" id="IPR040341">
    <property type="entry name" value="GPATCH3"/>
</dbReference>
<gene>
    <name evidence="1" type="primary">Gpatch3</name>
    <name evidence="1" type="ORF">AVEN_76353_1</name>
</gene>
<reference evidence="1 2" key="1">
    <citation type="journal article" date="2019" name="Sci. Rep.">
        <title>Orb-weaving spider Araneus ventricosus genome elucidates the spidroin gene catalogue.</title>
        <authorList>
            <person name="Kono N."/>
            <person name="Nakamura H."/>
            <person name="Ohtoshi R."/>
            <person name="Moran D.A.P."/>
            <person name="Shinohara A."/>
            <person name="Yoshida Y."/>
            <person name="Fujiwara M."/>
            <person name="Mori M."/>
            <person name="Tomita M."/>
            <person name="Arakawa K."/>
        </authorList>
    </citation>
    <scope>NUCLEOTIDE SEQUENCE [LARGE SCALE GENOMIC DNA]</scope>
</reference>
<dbReference type="AlphaFoldDB" id="A0A4Y2FRX6"/>
<comment type="caution">
    <text evidence="1">The sequence shown here is derived from an EMBL/GenBank/DDBJ whole genome shotgun (WGS) entry which is preliminary data.</text>
</comment>
<organism evidence="1 2">
    <name type="scientific">Araneus ventricosus</name>
    <name type="common">Orbweaver spider</name>
    <name type="synonym">Epeira ventricosa</name>
    <dbReference type="NCBI Taxonomy" id="182803"/>
    <lineage>
        <taxon>Eukaryota</taxon>
        <taxon>Metazoa</taxon>
        <taxon>Ecdysozoa</taxon>
        <taxon>Arthropoda</taxon>
        <taxon>Chelicerata</taxon>
        <taxon>Arachnida</taxon>
        <taxon>Araneae</taxon>
        <taxon>Araneomorphae</taxon>
        <taxon>Entelegynae</taxon>
        <taxon>Araneoidea</taxon>
        <taxon>Araneidae</taxon>
        <taxon>Araneus</taxon>
    </lineage>
</organism>
<accession>A0A4Y2FRX6</accession>
<dbReference type="GO" id="GO:0032480">
    <property type="term" value="P:negative regulation of type I interferon production"/>
    <property type="evidence" value="ECO:0007669"/>
    <property type="project" value="InterPro"/>
</dbReference>
<dbReference type="GO" id="GO:0045893">
    <property type="term" value="P:positive regulation of DNA-templated transcription"/>
    <property type="evidence" value="ECO:0007669"/>
    <property type="project" value="TreeGrafter"/>
</dbReference>
<dbReference type="PANTHER" id="PTHR14390:SF2">
    <property type="entry name" value="G PATCH DOMAIN-CONTAINING PROTEIN 3"/>
    <property type="match status" value="1"/>
</dbReference>
<evidence type="ECO:0000313" key="1">
    <source>
        <dbReference type="EMBL" id="GBM43215.1"/>
    </source>
</evidence>